<keyword evidence="19" id="KW-1185">Reference proteome</keyword>
<dbReference type="Gene3D" id="3.90.1150.220">
    <property type="match status" value="1"/>
</dbReference>
<dbReference type="EMBL" id="JAZDUA010000235">
    <property type="protein sequence ID" value="KAK7863280.1"/>
    <property type="molecule type" value="Genomic_DNA"/>
</dbReference>
<dbReference type="InterPro" id="IPR036388">
    <property type="entry name" value="WH-like_DNA-bd_sf"/>
</dbReference>
<keyword evidence="15 17" id="KW-0234">DNA repair</keyword>
<dbReference type="GO" id="GO:0030915">
    <property type="term" value="C:Smc5-Smc6 complex"/>
    <property type="evidence" value="ECO:0007669"/>
    <property type="project" value="UniProtKB-UniRule"/>
</dbReference>
<evidence type="ECO:0000256" key="2">
    <source>
        <dbReference type="ARBA" id="ARBA00004123"/>
    </source>
</evidence>
<keyword evidence="7 17" id="KW-0808">Transferase</keyword>
<evidence type="ECO:0000256" key="16">
    <source>
        <dbReference type="ARBA" id="ARBA00023242"/>
    </source>
</evidence>
<evidence type="ECO:0000256" key="14">
    <source>
        <dbReference type="ARBA" id="ARBA00023172"/>
    </source>
</evidence>
<keyword evidence="8 17" id="KW-0479">Metal-binding</keyword>
<evidence type="ECO:0000256" key="13">
    <source>
        <dbReference type="ARBA" id="ARBA00022895"/>
    </source>
</evidence>
<evidence type="ECO:0000256" key="17">
    <source>
        <dbReference type="RuleBase" id="RU368018"/>
    </source>
</evidence>
<keyword evidence="9 17" id="KW-0227">DNA damage</keyword>
<evidence type="ECO:0000256" key="3">
    <source>
        <dbReference type="ARBA" id="ARBA00004574"/>
    </source>
</evidence>
<accession>A0AAN9Z6B7</accession>
<comment type="catalytic activity">
    <reaction evidence="1 17">
        <text>S-ubiquitinyl-[E2 ubiquitin-conjugating enzyme]-L-cysteine + [acceptor protein]-L-lysine = [E2 ubiquitin-conjugating enzyme]-L-cysteine + N(6)-ubiquitinyl-[acceptor protein]-L-lysine.</text>
        <dbReference type="EC" id="2.3.2.27"/>
    </reaction>
</comment>
<reference evidence="18 19" key="1">
    <citation type="submission" date="2024-03" db="EMBL/GenBank/DDBJ databases">
        <title>The genome assembly and annotation of the cricket Gryllus longicercus Weissman &amp; Gray.</title>
        <authorList>
            <person name="Szrajer S."/>
            <person name="Gray D."/>
            <person name="Ylla G."/>
        </authorList>
    </citation>
    <scope>NUCLEOTIDE SEQUENCE [LARGE SCALE GENOMIC DNA]</scope>
    <source>
        <strain evidence="18">DAG 2021-001</strain>
        <tissue evidence="18">Whole body minus gut</tissue>
    </source>
</reference>
<evidence type="ECO:0000256" key="9">
    <source>
        <dbReference type="ARBA" id="ARBA00022763"/>
    </source>
</evidence>
<evidence type="ECO:0000256" key="11">
    <source>
        <dbReference type="ARBA" id="ARBA00022786"/>
    </source>
</evidence>
<comment type="similarity">
    <text evidence="4 17">Belongs to the NSE1 family.</text>
</comment>
<dbReference type="Proteomes" id="UP001378592">
    <property type="component" value="Unassembled WGS sequence"/>
</dbReference>
<keyword evidence="13" id="KW-0779">Telomere</keyword>
<dbReference type="PANTHER" id="PTHR20973">
    <property type="entry name" value="NON-SMC ELEMENT 1-RELATED"/>
    <property type="match status" value="1"/>
</dbReference>
<evidence type="ECO:0000256" key="8">
    <source>
        <dbReference type="ARBA" id="ARBA00022723"/>
    </source>
</evidence>
<sequence>MNSYGDVHRRFLQSFVYYPAQTEKEAFGVYRHACLEQGQQLGCLNTLIEEINRVITRFTTLEIKTGLCELTSKKYYVATNTTECTWMKSTSIYSKKEQYIFKRIVNELIRSAKGYVSSIAFLNLPVKGSITKSERVEILSKFVRDKWLSVKEGNYYMGVRGVLELEPYILQHYRDMLSFCPLCNKLIFWVSFSIDDTRFEQF</sequence>
<evidence type="ECO:0000256" key="15">
    <source>
        <dbReference type="ARBA" id="ARBA00023204"/>
    </source>
</evidence>
<evidence type="ECO:0000256" key="7">
    <source>
        <dbReference type="ARBA" id="ARBA00022679"/>
    </source>
</evidence>
<dbReference type="GO" id="GO:0000724">
    <property type="term" value="P:double-strand break repair via homologous recombination"/>
    <property type="evidence" value="ECO:0007669"/>
    <property type="project" value="TreeGrafter"/>
</dbReference>
<protein>
    <recommendedName>
        <fullName evidence="6 17">Non-structural maintenance of chromosomes element 1 homolog</fullName>
        <ecNumber evidence="5 17">2.3.2.27</ecNumber>
    </recommendedName>
</protein>
<keyword evidence="11 17" id="KW-0833">Ubl conjugation pathway</keyword>
<dbReference type="EC" id="2.3.2.27" evidence="5 17"/>
<dbReference type="Pfam" id="PF07574">
    <property type="entry name" value="SMC_Nse1"/>
    <property type="match status" value="1"/>
</dbReference>
<keyword evidence="14 17" id="KW-0233">DNA recombination</keyword>
<organism evidence="18 19">
    <name type="scientific">Gryllus longicercus</name>
    <dbReference type="NCBI Taxonomy" id="2509291"/>
    <lineage>
        <taxon>Eukaryota</taxon>
        <taxon>Metazoa</taxon>
        <taxon>Ecdysozoa</taxon>
        <taxon>Arthropoda</taxon>
        <taxon>Hexapoda</taxon>
        <taxon>Insecta</taxon>
        <taxon>Pterygota</taxon>
        <taxon>Neoptera</taxon>
        <taxon>Polyneoptera</taxon>
        <taxon>Orthoptera</taxon>
        <taxon>Ensifera</taxon>
        <taxon>Gryllidea</taxon>
        <taxon>Grylloidea</taxon>
        <taxon>Gryllidae</taxon>
        <taxon>Gryllinae</taxon>
        <taxon>Gryllus</taxon>
    </lineage>
</organism>
<keyword evidence="12 17" id="KW-0862">Zinc</keyword>
<comment type="subcellular location">
    <subcellularLocation>
        <location evidence="3">Chromosome</location>
        <location evidence="3">Telomere</location>
    </subcellularLocation>
    <subcellularLocation>
        <location evidence="2 17">Nucleus</location>
    </subcellularLocation>
</comment>
<dbReference type="AlphaFoldDB" id="A0AAN9Z6B7"/>
<dbReference type="PANTHER" id="PTHR20973:SF0">
    <property type="entry name" value="NON-STRUCTURAL MAINTENANCE OF CHROMOSOMES ELEMENT 1 HOMOLOG"/>
    <property type="match status" value="1"/>
</dbReference>
<dbReference type="Gene3D" id="1.10.10.10">
    <property type="entry name" value="Winged helix-like DNA-binding domain superfamily/Winged helix DNA-binding domain"/>
    <property type="match status" value="1"/>
</dbReference>
<evidence type="ECO:0000313" key="18">
    <source>
        <dbReference type="EMBL" id="KAK7863280.1"/>
    </source>
</evidence>
<evidence type="ECO:0000256" key="6">
    <source>
        <dbReference type="ARBA" id="ARBA00019422"/>
    </source>
</evidence>
<evidence type="ECO:0000256" key="12">
    <source>
        <dbReference type="ARBA" id="ARBA00022833"/>
    </source>
</evidence>
<dbReference type="GO" id="GO:0000781">
    <property type="term" value="C:chromosome, telomeric region"/>
    <property type="evidence" value="ECO:0007669"/>
    <property type="project" value="UniProtKB-SubCell"/>
</dbReference>
<evidence type="ECO:0000256" key="5">
    <source>
        <dbReference type="ARBA" id="ARBA00012483"/>
    </source>
</evidence>
<evidence type="ECO:0000256" key="1">
    <source>
        <dbReference type="ARBA" id="ARBA00000900"/>
    </source>
</evidence>
<comment type="caution">
    <text evidence="18">The sequence shown here is derived from an EMBL/GenBank/DDBJ whole genome shotgun (WGS) entry which is preliminary data.</text>
</comment>
<evidence type="ECO:0000256" key="4">
    <source>
        <dbReference type="ARBA" id="ARBA00010258"/>
    </source>
</evidence>
<dbReference type="InterPro" id="IPR011513">
    <property type="entry name" value="Nse1"/>
</dbReference>
<keyword evidence="16 17" id="KW-0539">Nucleus</keyword>
<dbReference type="GO" id="GO:0008270">
    <property type="term" value="F:zinc ion binding"/>
    <property type="evidence" value="ECO:0007669"/>
    <property type="project" value="UniProtKB-KW"/>
</dbReference>
<name>A0AAN9Z6B7_9ORTH</name>
<proteinExistence type="inferred from homology"/>
<comment type="subunit">
    <text evidence="17">Component of the Smc5-Smc6 complex.</text>
</comment>
<keyword evidence="10 17" id="KW-0863">Zinc-finger</keyword>
<dbReference type="FunFam" id="1.10.10.10:FF:000270">
    <property type="entry name" value="Non-structural maintenance of chromosomes element 1 homolog"/>
    <property type="match status" value="1"/>
</dbReference>
<evidence type="ECO:0000256" key="10">
    <source>
        <dbReference type="ARBA" id="ARBA00022771"/>
    </source>
</evidence>
<keyword evidence="13" id="KW-0158">Chromosome</keyword>
<dbReference type="GO" id="GO:0061630">
    <property type="term" value="F:ubiquitin protein ligase activity"/>
    <property type="evidence" value="ECO:0007669"/>
    <property type="project" value="UniProtKB-EC"/>
</dbReference>
<gene>
    <name evidence="18" type="ORF">R5R35_005326</name>
</gene>
<evidence type="ECO:0000313" key="19">
    <source>
        <dbReference type="Proteomes" id="UP001378592"/>
    </source>
</evidence>
<dbReference type="GO" id="GO:0005634">
    <property type="term" value="C:nucleus"/>
    <property type="evidence" value="ECO:0007669"/>
    <property type="project" value="UniProtKB-SubCell"/>
</dbReference>